<feature type="transmembrane region" description="Helical" evidence="1">
    <location>
        <begin position="251"/>
        <end position="275"/>
    </location>
</feature>
<accession>A0AA36HSQ2</accession>
<keyword evidence="1" id="KW-0472">Membrane</keyword>
<feature type="transmembrane region" description="Helical" evidence="1">
    <location>
        <begin position="199"/>
        <end position="222"/>
    </location>
</feature>
<keyword evidence="1" id="KW-1133">Transmembrane helix</keyword>
<protein>
    <recommendedName>
        <fullName evidence="4">Transmembrane protein</fullName>
    </recommendedName>
</protein>
<evidence type="ECO:0000313" key="3">
    <source>
        <dbReference type="Proteomes" id="UP001178507"/>
    </source>
</evidence>
<organism evidence="2 3">
    <name type="scientific">Effrenium voratum</name>
    <dbReference type="NCBI Taxonomy" id="2562239"/>
    <lineage>
        <taxon>Eukaryota</taxon>
        <taxon>Sar</taxon>
        <taxon>Alveolata</taxon>
        <taxon>Dinophyceae</taxon>
        <taxon>Suessiales</taxon>
        <taxon>Symbiodiniaceae</taxon>
        <taxon>Effrenium</taxon>
    </lineage>
</organism>
<dbReference type="Proteomes" id="UP001178507">
    <property type="component" value="Unassembled WGS sequence"/>
</dbReference>
<dbReference type="AlphaFoldDB" id="A0AA36HSQ2"/>
<proteinExistence type="predicted"/>
<evidence type="ECO:0000256" key="1">
    <source>
        <dbReference type="SAM" id="Phobius"/>
    </source>
</evidence>
<sequence length="368" mass="41404">MESAETRKQGLLLWFSLIWSIVLLGFTAYVFESFLGGWLASQRQVLGKCLDGRPAGDAWSTAEFSIRPRALSFKEKWEPSTETPEINCHFPVFVYRCPSWASLDSFEECKEDSTDLPMLHRARQEKTGVFCWGKLGFYMWDTHRCASDVWNCTTGACSGYLKSERLCAAELRSEAYACWFDPVNPAVGVQTRRYEYCTWTGLLALVLAVLTTVASASSTYFGSKLVRGLSERGFLERSRVREFICGPIPKYALLIICLIALIVFTEAVLFCLLLPGQTYYSIWGAAELPSSESLRVSDLHGLHSEAESPVSYGFNQPSFLARAARISVLVFQIYLMIALLVVSILVIIKYSARSRTRPSNGDYLRLPQ</sequence>
<comment type="caution">
    <text evidence="2">The sequence shown here is derived from an EMBL/GenBank/DDBJ whole genome shotgun (WGS) entry which is preliminary data.</text>
</comment>
<feature type="transmembrane region" description="Helical" evidence="1">
    <location>
        <begin position="326"/>
        <end position="348"/>
    </location>
</feature>
<keyword evidence="3" id="KW-1185">Reference proteome</keyword>
<reference evidence="2" key="1">
    <citation type="submission" date="2023-08" db="EMBL/GenBank/DDBJ databases">
        <authorList>
            <person name="Chen Y."/>
            <person name="Shah S."/>
            <person name="Dougan E. K."/>
            <person name="Thang M."/>
            <person name="Chan C."/>
        </authorList>
    </citation>
    <scope>NUCLEOTIDE SEQUENCE</scope>
</reference>
<keyword evidence="1" id="KW-0812">Transmembrane</keyword>
<feature type="transmembrane region" description="Helical" evidence="1">
    <location>
        <begin position="12"/>
        <end position="31"/>
    </location>
</feature>
<evidence type="ECO:0000313" key="2">
    <source>
        <dbReference type="EMBL" id="CAJ1374361.1"/>
    </source>
</evidence>
<evidence type="ECO:0008006" key="4">
    <source>
        <dbReference type="Google" id="ProtNLM"/>
    </source>
</evidence>
<dbReference type="EMBL" id="CAUJNA010000247">
    <property type="protein sequence ID" value="CAJ1374361.1"/>
    <property type="molecule type" value="Genomic_DNA"/>
</dbReference>
<gene>
    <name evidence="2" type="ORF">EVOR1521_LOCUS3933</name>
</gene>
<name>A0AA36HSQ2_9DINO</name>